<organism evidence="1 2">
    <name type="scientific">Entomophthora muscae</name>
    <dbReference type="NCBI Taxonomy" id="34485"/>
    <lineage>
        <taxon>Eukaryota</taxon>
        <taxon>Fungi</taxon>
        <taxon>Fungi incertae sedis</taxon>
        <taxon>Zoopagomycota</taxon>
        <taxon>Entomophthoromycotina</taxon>
        <taxon>Entomophthoromycetes</taxon>
        <taxon>Entomophthorales</taxon>
        <taxon>Entomophthoraceae</taxon>
        <taxon>Entomophthora</taxon>
    </lineage>
</organism>
<reference evidence="1" key="1">
    <citation type="submission" date="2022-04" db="EMBL/GenBank/DDBJ databases">
        <title>Genome of the entomopathogenic fungus Entomophthora muscae.</title>
        <authorList>
            <person name="Elya C."/>
            <person name="Lovett B.R."/>
            <person name="Lee E."/>
            <person name="Macias A.M."/>
            <person name="Hajek A.E."/>
            <person name="De Bivort B.L."/>
            <person name="Kasson M.T."/>
            <person name="De Fine Licht H.H."/>
            <person name="Stajich J.E."/>
        </authorList>
    </citation>
    <scope>NUCLEOTIDE SEQUENCE</scope>
    <source>
        <strain evidence="1">Berkeley</strain>
    </source>
</reference>
<accession>A0ACC2SGG1</accession>
<sequence>MENEASNKKSVPTPDLGIFCQKFQASTLSKTPEKEKAAVPISWSSQNVLAFGSLPIKDNKPLCAGLQILAYESMLSSEKEAVSDKMHDCCLPISIAMDSVAKYRFAGLKWNGTGNALATWDEMGTLQILRASCTNTYRQLFCHNFKEPIVGLAWLPTERAYKYNPETGVSRRPLLGPVNPFGELALVGLTRSGRVLLVYQQRGNDFRIEHRQLPFPNPSSTIALAEVLMGPARSLLFVLKPTHEAHLIIVRASIPFEDAELFRFSHLRSPGLKVPLQGFVSQVEDDNLIVAMFGSCPPSRVKRLAPYFA</sequence>
<name>A0ACC2SGG1_9FUNG</name>
<evidence type="ECO:0000313" key="1">
    <source>
        <dbReference type="EMBL" id="KAJ9061331.1"/>
    </source>
</evidence>
<dbReference type="Proteomes" id="UP001165960">
    <property type="component" value="Unassembled WGS sequence"/>
</dbReference>
<evidence type="ECO:0000313" key="2">
    <source>
        <dbReference type="Proteomes" id="UP001165960"/>
    </source>
</evidence>
<dbReference type="EMBL" id="QTSX02005076">
    <property type="protein sequence ID" value="KAJ9061331.1"/>
    <property type="molecule type" value="Genomic_DNA"/>
</dbReference>
<protein>
    <submittedName>
        <fullName evidence="1">Uncharacterized protein</fullName>
    </submittedName>
</protein>
<comment type="caution">
    <text evidence="1">The sequence shown here is derived from an EMBL/GenBank/DDBJ whole genome shotgun (WGS) entry which is preliminary data.</text>
</comment>
<proteinExistence type="predicted"/>
<keyword evidence="2" id="KW-1185">Reference proteome</keyword>
<gene>
    <name evidence="1" type="ORF">DSO57_1021660</name>
</gene>